<keyword evidence="4" id="KW-1185">Reference proteome</keyword>
<feature type="domain" description="DUF218" evidence="2">
    <location>
        <begin position="83"/>
        <end position="252"/>
    </location>
</feature>
<evidence type="ECO:0000313" key="4">
    <source>
        <dbReference type="Proteomes" id="UP000237682"/>
    </source>
</evidence>
<evidence type="ECO:0000313" key="3">
    <source>
        <dbReference type="EMBL" id="PRH88566.1"/>
    </source>
</evidence>
<keyword evidence="1" id="KW-1133">Transmembrane helix</keyword>
<keyword evidence="1" id="KW-0472">Membrane</keyword>
<feature type="transmembrane region" description="Helical" evidence="1">
    <location>
        <begin position="12"/>
        <end position="32"/>
    </location>
</feature>
<gene>
    <name evidence="3" type="ORF">C5L14_04840</name>
</gene>
<dbReference type="CDD" id="cd06259">
    <property type="entry name" value="YdcF-like"/>
    <property type="match status" value="1"/>
</dbReference>
<accession>A0A2S9QGS6</accession>
<dbReference type="Proteomes" id="UP000237682">
    <property type="component" value="Unassembled WGS sequence"/>
</dbReference>
<dbReference type="PANTHER" id="PTHR30336">
    <property type="entry name" value="INNER MEMBRANE PROTEIN, PROBABLE PERMEASE"/>
    <property type="match status" value="1"/>
</dbReference>
<protein>
    <recommendedName>
        <fullName evidence="2">DUF218 domain-containing protein</fullName>
    </recommendedName>
</protein>
<evidence type="ECO:0000256" key="1">
    <source>
        <dbReference type="SAM" id="Phobius"/>
    </source>
</evidence>
<reference evidence="3 4" key="1">
    <citation type="submission" date="2018-02" db="EMBL/GenBank/DDBJ databases">
        <title>Whole genome sequencing of endophytic bacterium.</title>
        <authorList>
            <person name="Eedara R."/>
            <person name="Podile A.R."/>
        </authorList>
    </citation>
    <scope>NUCLEOTIDE SEQUENCE [LARGE SCALE GENOMIC DNA]</scope>
    <source>
        <strain evidence="3 4">RP1T</strain>
    </source>
</reference>
<dbReference type="GO" id="GO:0005886">
    <property type="term" value="C:plasma membrane"/>
    <property type="evidence" value="ECO:0007669"/>
    <property type="project" value="TreeGrafter"/>
</dbReference>
<dbReference type="GO" id="GO:0043164">
    <property type="term" value="P:Gram-negative-bacterium-type cell wall biogenesis"/>
    <property type="evidence" value="ECO:0007669"/>
    <property type="project" value="TreeGrafter"/>
</dbReference>
<dbReference type="AlphaFoldDB" id="A0A2S9QGS6"/>
<name>A0A2S9QGS6_9HYPH</name>
<keyword evidence="1" id="KW-0812">Transmembrane</keyword>
<sequence length="269" mass="30040">MFYYLAKTLGFLILPSNAALVLGLLGLLLSFIRRAQRFGRFLMGFALIAFAVMGWSPLGNWLIQPLEERFPQAAIAPQTRIAGIIVLGGAVDTHISTTRHETALTDSAERMTAVASLSRQFPDARIIFTGGVGSLAGQIWGDITEADASRQLFRSFGIPDERMLFENRSRDTYENAVFTYDLLKPRPGETYLLVTSGYHMPRSMALFRKAGFDVMAYPVNYRTAGPQDGLRPFYAMSDGLRQVNLAVREWIGLLSYRLSGRIDEIFPEP</sequence>
<dbReference type="InterPro" id="IPR003848">
    <property type="entry name" value="DUF218"/>
</dbReference>
<evidence type="ECO:0000259" key="2">
    <source>
        <dbReference type="Pfam" id="PF02698"/>
    </source>
</evidence>
<organism evidence="3 4">
    <name type="scientific">Labrys okinawensis</name>
    <dbReference type="NCBI Taxonomy" id="346911"/>
    <lineage>
        <taxon>Bacteria</taxon>
        <taxon>Pseudomonadati</taxon>
        <taxon>Pseudomonadota</taxon>
        <taxon>Alphaproteobacteria</taxon>
        <taxon>Hyphomicrobiales</taxon>
        <taxon>Xanthobacteraceae</taxon>
        <taxon>Labrys</taxon>
    </lineage>
</organism>
<dbReference type="PANTHER" id="PTHR30336:SF4">
    <property type="entry name" value="ENVELOPE BIOGENESIS FACTOR ELYC"/>
    <property type="match status" value="1"/>
</dbReference>
<dbReference type="InterPro" id="IPR014729">
    <property type="entry name" value="Rossmann-like_a/b/a_fold"/>
</dbReference>
<proteinExistence type="predicted"/>
<dbReference type="Pfam" id="PF02698">
    <property type="entry name" value="DUF218"/>
    <property type="match status" value="1"/>
</dbReference>
<dbReference type="InterPro" id="IPR051599">
    <property type="entry name" value="Cell_Envelope_Assoc"/>
</dbReference>
<dbReference type="RefSeq" id="WP_105860917.1">
    <property type="nucleotide sequence ID" value="NZ_PUEJ01000002.1"/>
</dbReference>
<feature type="transmembrane region" description="Helical" evidence="1">
    <location>
        <begin position="41"/>
        <end position="63"/>
    </location>
</feature>
<dbReference type="Gene3D" id="3.40.50.620">
    <property type="entry name" value="HUPs"/>
    <property type="match status" value="1"/>
</dbReference>
<dbReference type="EMBL" id="PUEJ01000002">
    <property type="protein sequence ID" value="PRH88566.1"/>
    <property type="molecule type" value="Genomic_DNA"/>
</dbReference>
<dbReference type="GO" id="GO:0000270">
    <property type="term" value="P:peptidoglycan metabolic process"/>
    <property type="evidence" value="ECO:0007669"/>
    <property type="project" value="TreeGrafter"/>
</dbReference>
<comment type="caution">
    <text evidence="3">The sequence shown here is derived from an EMBL/GenBank/DDBJ whole genome shotgun (WGS) entry which is preliminary data.</text>
</comment>
<dbReference type="OrthoDB" id="9809813at2"/>